<dbReference type="EMBL" id="CP136920">
    <property type="protein sequence ID" value="WOO42648.1"/>
    <property type="molecule type" value="Genomic_DNA"/>
</dbReference>
<evidence type="ECO:0000256" key="1">
    <source>
        <dbReference type="SAM" id="SignalP"/>
    </source>
</evidence>
<sequence length="249" mass="26353">MKTTLITLGAIIALSTGLLAEATAPKGEASADMTKAAHKKADTTGKILTQSKDIFVANQANPKRRIPDEILAEADAVLIVRMTRGAIGIGAAEGEGIATKNNVDNWSPPAFYKVGSGSLGIQLAANQSDIVALFMNPKAADMLYKQKFQWGVGLNAEAGPVGGQVGLNTWQDADVLVYDTRKGLSVGVQISGGSLVYDKTLNDAEYDKEGITAKQILGSTVEMPKEAIALTDLLREYSFVNTQPENAKK</sequence>
<dbReference type="Pfam" id="PF04366">
    <property type="entry name" value="Ysc84"/>
    <property type="match status" value="1"/>
</dbReference>
<dbReference type="Proteomes" id="UP001304300">
    <property type="component" value="Chromosome"/>
</dbReference>
<dbReference type="PANTHER" id="PTHR15629:SF2">
    <property type="entry name" value="SH3 DOMAIN-CONTAINING YSC84-LIKE PROTEIN 1"/>
    <property type="match status" value="1"/>
</dbReference>
<organism evidence="3 4">
    <name type="scientific">Rubellicoccus peritrichatus</name>
    <dbReference type="NCBI Taxonomy" id="3080537"/>
    <lineage>
        <taxon>Bacteria</taxon>
        <taxon>Pseudomonadati</taxon>
        <taxon>Verrucomicrobiota</taxon>
        <taxon>Opitutia</taxon>
        <taxon>Puniceicoccales</taxon>
        <taxon>Cerasicoccaceae</taxon>
        <taxon>Rubellicoccus</taxon>
    </lineage>
</organism>
<evidence type="ECO:0000259" key="2">
    <source>
        <dbReference type="Pfam" id="PF04366"/>
    </source>
</evidence>
<dbReference type="CDD" id="cd11524">
    <property type="entry name" value="SYLF"/>
    <property type="match status" value="1"/>
</dbReference>
<accession>A0AAQ3QWF4</accession>
<keyword evidence="4" id="KW-1185">Reference proteome</keyword>
<dbReference type="InterPro" id="IPR007461">
    <property type="entry name" value="Ysc84_actin-binding"/>
</dbReference>
<dbReference type="PANTHER" id="PTHR15629">
    <property type="entry name" value="SH3YL1 PROTEIN"/>
    <property type="match status" value="1"/>
</dbReference>
<evidence type="ECO:0000313" key="4">
    <source>
        <dbReference type="Proteomes" id="UP001304300"/>
    </source>
</evidence>
<proteinExistence type="predicted"/>
<feature type="domain" description="Ysc84 actin-binding" evidence="2">
    <location>
        <begin position="116"/>
        <end position="237"/>
    </location>
</feature>
<name>A0AAQ3QWF4_9BACT</name>
<feature type="chain" id="PRO_5042922231" evidence="1">
    <location>
        <begin position="21"/>
        <end position="249"/>
    </location>
</feature>
<dbReference type="AlphaFoldDB" id="A0AAQ3QWF4"/>
<dbReference type="GO" id="GO:0035091">
    <property type="term" value="F:phosphatidylinositol binding"/>
    <property type="evidence" value="ECO:0007669"/>
    <property type="project" value="TreeGrafter"/>
</dbReference>
<reference evidence="3 4" key="1">
    <citation type="submission" date="2023-10" db="EMBL/GenBank/DDBJ databases">
        <title>Rubellicoccus peritrichatus gen. nov., sp. nov., isolated from an algae of coral reef tank.</title>
        <authorList>
            <person name="Luo J."/>
        </authorList>
    </citation>
    <scope>NUCLEOTIDE SEQUENCE [LARGE SCALE GENOMIC DNA]</scope>
    <source>
        <strain evidence="3 4">CR14</strain>
    </source>
</reference>
<gene>
    <name evidence="3" type="ORF">RZN69_06055</name>
</gene>
<dbReference type="RefSeq" id="WP_317835173.1">
    <property type="nucleotide sequence ID" value="NZ_CP136920.1"/>
</dbReference>
<protein>
    <submittedName>
        <fullName evidence="3">Lipid-binding SYLF domain-containing protein</fullName>
    </submittedName>
</protein>
<keyword evidence="1" id="KW-0732">Signal</keyword>
<dbReference type="KEGG" id="puo:RZN69_06055"/>
<evidence type="ECO:0000313" key="3">
    <source>
        <dbReference type="EMBL" id="WOO42648.1"/>
    </source>
</evidence>
<dbReference type="InterPro" id="IPR051702">
    <property type="entry name" value="SH3_domain_YSC84-like"/>
</dbReference>
<feature type="signal peptide" evidence="1">
    <location>
        <begin position="1"/>
        <end position="20"/>
    </location>
</feature>